<sequence>MSGSKFVGAVGVLALLTTGIASGGVFETVVLSGEQSTIGEKTLRSFDDVDLNNNGQLLFQALVDDEEADESWVHANIYVDAMGGRKLIDSVEREGDLYMMAGQHYTRGGWANGDKFMGGLHRSQLNDRGDIAYIKVDGEWELNGGSASQLSHEVTGKGMMTRVEGGQSSVLFGTGLDINGQVVGDKDAYRYRDLLAHSLFQLNESGQVITFAREENDPGFNGEYKSRESVLSGGLDGTQVLFDSQSVDEAWEFNFADSSYREAIYANEHGDVIAFSDGFGFTDPIFYSGSDQSIVSFVNQGEAMPGYGEGSYLQGLMKPMRSGVINDNGTVHCVLRVKDPDSPGTVNLGLFEYKNDQLRLIEKSGNGGEHRYTWSMTIIDSNNNDTLVYAGQSNSIVGYEFNMMRGGEVKSMYMTNDHAAGMSEDWKYGVNGPDFFTDEQDHFRLNENDIAAMVIQIRENEDDPINAIYTYFEDEMQLVVHEGMDFEVMTDEGLETRVIERINASVFDLNNQNMLAFGLEFEDGSSGIFTTMVPEPMSGAIVLGAGLMGLVRRKRVG</sequence>
<proteinExistence type="predicted"/>
<dbReference type="RefSeq" id="WP_145073209.1">
    <property type="nucleotide sequence ID" value="NZ_CP036425.1"/>
</dbReference>
<accession>A0A517YPI7</accession>
<dbReference type="OrthoDB" id="267377at2"/>
<reference evidence="1 2" key="1">
    <citation type="submission" date="2019-02" db="EMBL/GenBank/DDBJ databases">
        <title>Deep-cultivation of Planctomycetes and their phenomic and genomic characterization uncovers novel biology.</title>
        <authorList>
            <person name="Wiegand S."/>
            <person name="Jogler M."/>
            <person name="Boedeker C."/>
            <person name="Pinto D."/>
            <person name="Vollmers J."/>
            <person name="Rivas-Marin E."/>
            <person name="Kohn T."/>
            <person name="Peeters S.H."/>
            <person name="Heuer A."/>
            <person name="Rast P."/>
            <person name="Oberbeckmann S."/>
            <person name="Bunk B."/>
            <person name="Jeske O."/>
            <person name="Meyerdierks A."/>
            <person name="Storesund J.E."/>
            <person name="Kallscheuer N."/>
            <person name="Luecker S."/>
            <person name="Lage O.M."/>
            <person name="Pohl T."/>
            <person name="Merkel B.J."/>
            <person name="Hornburger P."/>
            <person name="Mueller R.-W."/>
            <person name="Bruemmer F."/>
            <person name="Labrenz M."/>
            <person name="Spormann A.M."/>
            <person name="Op den Camp H."/>
            <person name="Overmann J."/>
            <person name="Amann R."/>
            <person name="Jetten M.S.M."/>
            <person name="Mascher T."/>
            <person name="Medema M.H."/>
            <person name="Devos D.P."/>
            <person name="Kaster A.-K."/>
            <person name="Ovreas L."/>
            <person name="Rohde M."/>
            <person name="Galperin M.Y."/>
            <person name="Jogler C."/>
        </authorList>
    </citation>
    <scope>NUCLEOTIDE SEQUENCE [LARGE SCALE GENOMIC DNA]</scope>
    <source>
        <strain evidence="1 2">KS4</strain>
    </source>
</reference>
<dbReference type="KEGG" id="pcor:KS4_01660"/>
<dbReference type="Proteomes" id="UP000317369">
    <property type="component" value="Chromosome"/>
</dbReference>
<protein>
    <recommendedName>
        <fullName evidence="3">PEP-CTERM protein-sorting domain-containing protein</fullName>
    </recommendedName>
</protein>
<evidence type="ECO:0000313" key="2">
    <source>
        <dbReference type="Proteomes" id="UP000317369"/>
    </source>
</evidence>
<evidence type="ECO:0000313" key="1">
    <source>
        <dbReference type="EMBL" id="QDU32137.1"/>
    </source>
</evidence>
<keyword evidence="2" id="KW-1185">Reference proteome</keyword>
<gene>
    <name evidence="1" type="ORF">KS4_01660</name>
</gene>
<name>A0A517YPI7_9BACT</name>
<evidence type="ECO:0008006" key="3">
    <source>
        <dbReference type="Google" id="ProtNLM"/>
    </source>
</evidence>
<dbReference type="EMBL" id="CP036425">
    <property type="protein sequence ID" value="QDU32137.1"/>
    <property type="molecule type" value="Genomic_DNA"/>
</dbReference>
<organism evidence="1 2">
    <name type="scientific">Poriferisphaera corsica</name>
    <dbReference type="NCBI Taxonomy" id="2528020"/>
    <lineage>
        <taxon>Bacteria</taxon>
        <taxon>Pseudomonadati</taxon>
        <taxon>Planctomycetota</taxon>
        <taxon>Phycisphaerae</taxon>
        <taxon>Phycisphaerales</taxon>
        <taxon>Phycisphaeraceae</taxon>
        <taxon>Poriferisphaera</taxon>
    </lineage>
</organism>
<dbReference type="AlphaFoldDB" id="A0A517YPI7"/>